<feature type="compositionally biased region" description="Low complexity" evidence="2">
    <location>
        <begin position="1651"/>
        <end position="1666"/>
    </location>
</feature>
<dbReference type="InterPro" id="IPR014012">
    <property type="entry name" value="HSA_dom"/>
</dbReference>
<feature type="compositionally biased region" description="Basic residues" evidence="2">
    <location>
        <begin position="191"/>
        <end position="206"/>
    </location>
</feature>
<keyword evidence="6" id="KW-1185">Reference proteome</keyword>
<dbReference type="Pfam" id="PF07529">
    <property type="entry name" value="HSA"/>
    <property type="match status" value="1"/>
</dbReference>
<name>A0A834L736_RHOSS</name>
<feature type="compositionally biased region" description="Polar residues" evidence="2">
    <location>
        <begin position="1724"/>
        <end position="1734"/>
    </location>
</feature>
<proteinExistence type="predicted"/>
<feature type="compositionally biased region" description="Polar residues" evidence="2">
    <location>
        <begin position="352"/>
        <end position="361"/>
    </location>
</feature>
<dbReference type="PROSITE" id="PS51204">
    <property type="entry name" value="HSA"/>
    <property type="match status" value="1"/>
</dbReference>
<feature type="domain" description="Myb-like" evidence="3">
    <location>
        <begin position="1068"/>
        <end position="1120"/>
    </location>
</feature>
<reference evidence="5" key="1">
    <citation type="submission" date="2019-11" db="EMBL/GenBank/DDBJ databases">
        <authorList>
            <person name="Liu Y."/>
            <person name="Hou J."/>
            <person name="Li T.-Q."/>
            <person name="Guan C.-H."/>
            <person name="Wu X."/>
            <person name="Wu H.-Z."/>
            <person name="Ling F."/>
            <person name="Zhang R."/>
            <person name="Shi X.-G."/>
            <person name="Ren J.-P."/>
            <person name="Chen E.-F."/>
            <person name="Sun J.-M."/>
        </authorList>
    </citation>
    <scope>NUCLEOTIDE SEQUENCE</scope>
    <source>
        <strain evidence="5">Adult_tree_wgs_1</strain>
        <tissue evidence="5">Leaves</tissue>
    </source>
</reference>
<feature type="region of interest" description="Disordered" evidence="2">
    <location>
        <begin position="276"/>
        <end position="361"/>
    </location>
</feature>
<dbReference type="InterPro" id="IPR001005">
    <property type="entry name" value="SANT/Myb"/>
</dbReference>
<dbReference type="Proteomes" id="UP000626092">
    <property type="component" value="Unassembled WGS sequence"/>
</dbReference>
<dbReference type="CDD" id="cd00167">
    <property type="entry name" value="SANT"/>
    <property type="match status" value="1"/>
</dbReference>
<feature type="compositionally biased region" description="Low complexity" evidence="2">
    <location>
        <begin position="1786"/>
        <end position="1810"/>
    </location>
</feature>
<dbReference type="EMBL" id="WJXA01000013">
    <property type="protein sequence ID" value="KAF7120640.1"/>
    <property type="molecule type" value="Genomic_DNA"/>
</dbReference>
<protein>
    <submittedName>
        <fullName evidence="5">Uncharacterized protein</fullName>
    </submittedName>
</protein>
<feature type="compositionally biased region" description="Polar residues" evidence="2">
    <location>
        <begin position="1667"/>
        <end position="1682"/>
    </location>
</feature>
<evidence type="ECO:0000259" key="3">
    <source>
        <dbReference type="PROSITE" id="PS50090"/>
    </source>
</evidence>
<feature type="compositionally biased region" description="Polar residues" evidence="2">
    <location>
        <begin position="161"/>
        <end position="183"/>
    </location>
</feature>
<dbReference type="PROSITE" id="PS50090">
    <property type="entry name" value="MYB_LIKE"/>
    <property type="match status" value="1"/>
</dbReference>
<evidence type="ECO:0000313" key="6">
    <source>
        <dbReference type="Proteomes" id="UP000626092"/>
    </source>
</evidence>
<evidence type="ECO:0000256" key="1">
    <source>
        <dbReference type="ARBA" id="ARBA00022853"/>
    </source>
</evidence>
<dbReference type="PANTHER" id="PTHR46774">
    <property type="entry name" value="CHROMATIN MODIFICATION-RELATED PROTEIN EAF1 A-RELATED"/>
    <property type="match status" value="1"/>
</dbReference>
<dbReference type="SMART" id="SM00573">
    <property type="entry name" value="HSA"/>
    <property type="match status" value="1"/>
</dbReference>
<feature type="region of interest" description="Disordered" evidence="2">
    <location>
        <begin position="464"/>
        <end position="496"/>
    </location>
</feature>
<feature type="region of interest" description="Disordered" evidence="2">
    <location>
        <begin position="161"/>
        <end position="239"/>
    </location>
</feature>
<feature type="region of interest" description="Disordered" evidence="2">
    <location>
        <begin position="1714"/>
        <end position="1734"/>
    </location>
</feature>
<evidence type="ECO:0000256" key="2">
    <source>
        <dbReference type="SAM" id="MobiDB-lite"/>
    </source>
</evidence>
<keyword evidence="1" id="KW-0156">Chromatin regulator</keyword>
<organism evidence="5 6">
    <name type="scientific">Rhododendron simsii</name>
    <name type="common">Sims's rhododendron</name>
    <dbReference type="NCBI Taxonomy" id="118357"/>
    <lineage>
        <taxon>Eukaryota</taxon>
        <taxon>Viridiplantae</taxon>
        <taxon>Streptophyta</taxon>
        <taxon>Embryophyta</taxon>
        <taxon>Tracheophyta</taxon>
        <taxon>Spermatophyta</taxon>
        <taxon>Magnoliopsida</taxon>
        <taxon>eudicotyledons</taxon>
        <taxon>Gunneridae</taxon>
        <taxon>Pentapetalae</taxon>
        <taxon>asterids</taxon>
        <taxon>Ericales</taxon>
        <taxon>Ericaceae</taxon>
        <taxon>Ericoideae</taxon>
        <taxon>Rhodoreae</taxon>
        <taxon>Rhododendron</taxon>
    </lineage>
</organism>
<evidence type="ECO:0000259" key="4">
    <source>
        <dbReference type="PROSITE" id="PS51204"/>
    </source>
</evidence>
<feature type="compositionally biased region" description="Polar residues" evidence="2">
    <location>
        <begin position="1746"/>
        <end position="1758"/>
    </location>
</feature>
<feature type="domain" description="HSA" evidence="4">
    <location>
        <begin position="586"/>
        <end position="661"/>
    </location>
</feature>
<dbReference type="GO" id="GO:0006325">
    <property type="term" value="P:chromatin organization"/>
    <property type="evidence" value="ECO:0007669"/>
    <property type="project" value="UniProtKB-KW"/>
</dbReference>
<dbReference type="PANTHER" id="PTHR46774:SF3">
    <property type="entry name" value="CHROMATIN MODIFICATION-RELATED PROTEIN EAF1 A-RELATED"/>
    <property type="match status" value="1"/>
</dbReference>
<feature type="region of interest" description="Disordered" evidence="2">
    <location>
        <begin position="1746"/>
        <end position="1811"/>
    </location>
</feature>
<dbReference type="GO" id="GO:0035267">
    <property type="term" value="C:NuA4 histone acetyltransferase complex"/>
    <property type="evidence" value="ECO:0007669"/>
    <property type="project" value="InterPro"/>
</dbReference>
<dbReference type="OrthoDB" id="372624at2759"/>
<gene>
    <name evidence="5" type="ORF">RHSIM_Rhsim13G0045600</name>
</gene>
<evidence type="ECO:0000313" key="5">
    <source>
        <dbReference type="EMBL" id="KAF7120640.1"/>
    </source>
</evidence>
<accession>A0A834L736</accession>
<dbReference type="InterPro" id="IPR044798">
    <property type="entry name" value="EAF1A/B"/>
</dbReference>
<sequence length="1996" mass="220091">MLKLITWEVLLTMELELLTMELELVLPLLGKWQLKRFKRSLASVVIVDNRQENDVIEERRRELEFLENGGNPLDFRLRNTASVRVESTSLNDQPPEQFVTRLANVLFWYHSEAEGCFALTASPHGDSLESSGRPGAPTVCEPICADNLLLFDHGSEFFEGETNSLHPTRSNIPSSEEQLNESQDACLPQGRKYKRRNMSRPNRHAARSVPSRGGPKDGKQLLLCTNNKDHQNDSSNCNLNPSRSIALKVLPSDGQVDVVLDNVQALGLAFGLTEVGLSEPPRDFNTSKSMQGKPHGQHTQVDAEETSTTAKTEDQTTSAQRNGFRDDKGARESITDKGAKSSAACSTKGLDSESSCTQTSHSLDANNGSDLCSHLRHVDSNGNTREQTFVFEETPHVEGDEMLNDCNEKEGHGIESYASINVEHSSVNQSHQSNRSIIRAEKQVPGNGSDMQNEVKCQMSFGGMEIDGSTASETDRKPGNSLGDNLTPQKENDRLGRFKSSMDYSVHDGFNTHKEKPCDRHQSSMNPGMLELMETTVSLRGSADSSEQQICAETKSKLANKAHEDSILEEAEIIEAKRKRIAELSAGTLVSKNHRTSQWEIVLEEMAWLANDFAQERLWKITAAAQLGHQIASTSKLRFEEQNLDWKQKKVAHSLAKAIIEFWHSAQEMSKEVELQCRGIDFTCAVQGYAVRFLRYNNSLILIGLAEAPPTPDRASDLGMKEMSSEDHFTEENLFYVVPSGAMETYRKLIEFQLAEVEKTGASVHEEADTSYVAAEGIDQIYNAFDEDEGETRNYYLPGGFEGKKPSKFAEKKRKNLTKSCAGRSYNLGTDPPFTQCMETKVGSQHLLMGKQPANGLTVGSIPTKRMRTPSRLRVLCPFSTGTSGGVQGPNKTDASSGDTNFFQDDPEILHGWSQNQNDLEVESGGDFKTELPFHSTEVSKPKKKKAKHLGSMFEQRWKLDNDFFPHDDFRNEQRDHSKSRLDNYHLESNGSIGLFGHVTKKPKIMRQPLENLFDNNSLMSGSISSSLASQMSNVSVPNKLIKILAGRGQGRKAKVFKMPAGLPGPGSPWSLLEDQALVVLVHDMGPYWELVSDAFNGALLFKCIFRNPKECMERHKILMDRTAGDWADGAQDSVSSQPYPSTLPGIPKVILTALLAVGAACQTGQCQTVVPMLAGSNGSRYDQNPFSENYNDFAKAALPYCGGNDYQDAEPIQPHYSHTAALSQVCPNNLNGGAPLTPLDLCDTTASSPDILSLGYQGSQASGLPISNQSTVASVLPASGAIYSSQGSSNMVDGSNFSPPYGPLNALVRDGRYGILRSASFSIDEHGGKEQYNHMSGRNIHHSGLSVDEAPPGTDCGIRMLSGGDIMGIARPGFQGNFPSAILNSGSMLSSSAEAMPSQVHLHSGVGSAQENLMLRPRDALNMMRDNHYVGKCYRLLKLGILLVMLWNDASIELSVDCETLFLQFIVENKQVAKHFTGMKAEMHVQFIYVRPVKFRKHNILISKAFEYSKFLKELSRDLLKGPMSQTHKSESIVQVSITAGLGFSYPLILTRLAAENEEMDVTESRSHIRMNGTCFLDYTHLLVTDNMVNVDPGHKEDGQFPVQNPEHTVLPELQMQATKGNSQGAVPPFGGLSSAFCNQTSFPPVQTYPIHQQQQHQTSPPQSHVISNPHLQAPNHASTQHQAYAIHLAKERQLQQQRLLQQHQQFTASNALMPHVHPPQPQLQGSYQGQPQTTSATKLLPLAQTSSTSPMSQQKLHMTPHGLNKNPQTGGGGLTKYMGKQRQPRQQSFQQSRRNHPQHQQQSQSQQQAKILKGVGRGNMVMHQNLPNDFSSPDGFSATPYGQSAEKAEQVLHLVQNQADQPLSNLSEMSKTTQKPQDTIDKASIIPVVSSLDAHWRSLDQMYGCGVSAVHLAAVRGPPLTNCVGTEGLRSAKGKVKRLILKGCSVQMKLYHPPWNCKMKEAVILQNLRKIDTEHRVGILAQSGEALFLGASID</sequence>
<feature type="compositionally biased region" description="Basic and acidic residues" evidence="2">
    <location>
        <begin position="323"/>
        <end position="339"/>
    </location>
</feature>
<feature type="compositionally biased region" description="Polar residues" evidence="2">
    <location>
        <begin position="306"/>
        <end position="321"/>
    </location>
</feature>
<feature type="region of interest" description="Disordered" evidence="2">
    <location>
        <begin position="1651"/>
        <end position="1682"/>
    </location>
</feature>
<comment type="caution">
    <text evidence="5">The sequence shown here is derived from an EMBL/GenBank/DDBJ whole genome shotgun (WGS) entry which is preliminary data.</text>
</comment>